<sequence>MELFKDRIFNEVNTTTSDLLNVPKGTYTTASAEWNNGSRSDILYVPCLGVQNSLPPILIEVLSIVNEAFMERLVKYSQSAKQLYKSYLLVMVFCIDKLSLSTLITKFIPVDSKPWMQRIMCCDFWAKNCYLVSKPSLSCEEVDANVSSLQAPSMFLIEQSPTLYGHSHPEHSTQREDLVRVVDVICTNNEKLWNKVGASLVNVPGTLEAKKIVSRAL</sequence>
<dbReference type="EMBL" id="JAANQT010004133">
    <property type="protein sequence ID" value="KAG1300447.1"/>
    <property type="molecule type" value="Genomic_DNA"/>
</dbReference>
<accession>A0A9P7BLG6</accession>
<evidence type="ECO:0000313" key="1">
    <source>
        <dbReference type="EMBL" id="KAG1300447.1"/>
    </source>
</evidence>
<evidence type="ECO:0000313" key="2">
    <source>
        <dbReference type="Proteomes" id="UP000716291"/>
    </source>
</evidence>
<protein>
    <submittedName>
        <fullName evidence="1">Uncharacterized protein</fullName>
    </submittedName>
</protein>
<keyword evidence="2" id="KW-1185">Reference proteome</keyword>
<name>A0A9P7BLG6_RHIOR</name>
<comment type="caution">
    <text evidence="1">The sequence shown here is derived from an EMBL/GenBank/DDBJ whole genome shotgun (WGS) entry which is preliminary data.</text>
</comment>
<dbReference type="Proteomes" id="UP000716291">
    <property type="component" value="Unassembled WGS sequence"/>
</dbReference>
<dbReference type="OrthoDB" id="2233065at2759"/>
<dbReference type="AlphaFoldDB" id="A0A9P7BLG6"/>
<proteinExistence type="predicted"/>
<reference evidence="1" key="1">
    <citation type="journal article" date="2020" name="Microb. Genom.">
        <title>Genetic diversity of clinical and environmental Mucorales isolates obtained from an investigation of mucormycosis cases among solid organ transplant recipients.</title>
        <authorList>
            <person name="Nguyen M.H."/>
            <person name="Kaul D."/>
            <person name="Muto C."/>
            <person name="Cheng S.J."/>
            <person name="Richter R.A."/>
            <person name="Bruno V.M."/>
            <person name="Liu G."/>
            <person name="Beyhan S."/>
            <person name="Sundermann A.J."/>
            <person name="Mounaud S."/>
            <person name="Pasculle A.W."/>
            <person name="Nierman W.C."/>
            <person name="Driscoll E."/>
            <person name="Cumbie R."/>
            <person name="Clancy C.J."/>
            <person name="Dupont C.L."/>
        </authorList>
    </citation>
    <scope>NUCLEOTIDE SEQUENCE</scope>
    <source>
        <strain evidence="1">GL11</strain>
    </source>
</reference>
<organism evidence="1 2">
    <name type="scientific">Rhizopus oryzae</name>
    <name type="common">Mucormycosis agent</name>
    <name type="synonym">Rhizopus arrhizus var. delemar</name>
    <dbReference type="NCBI Taxonomy" id="64495"/>
    <lineage>
        <taxon>Eukaryota</taxon>
        <taxon>Fungi</taxon>
        <taxon>Fungi incertae sedis</taxon>
        <taxon>Mucoromycota</taxon>
        <taxon>Mucoromycotina</taxon>
        <taxon>Mucoromycetes</taxon>
        <taxon>Mucorales</taxon>
        <taxon>Mucorineae</taxon>
        <taxon>Rhizopodaceae</taxon>
        <taxon>Rhizopus</taxon>
    </lineage>
</organism>
<gene>
    <name evidence="1" type="ORF">G6F64_012693</name>
</gene>